<keyword evidence="8" id="KW-0460">Magnesium</keyword>
<dbReference type="PANTHER" id="PTHR30040:SF2">
    <property type="entry name" value="FAD:PROTEIN FMN TRANSFERASE"/>
    <property type="match status" value="1"/>
</dbReference>
<dbReference type="RefSeq" id="WP_345479364.1">
    <property type="nucleotide sequence ID" value="NZ_BAABLP010000001.1"/>
</dbReference>
<keyword evidence="5 11" id="KW-0808">Transferase</keyword>
<dbReference type="Proteomes" id="UP001500121">
    <property type="component" value="Unassembled WGS sequence"/>
</dbReference>
<keyword evidence="6" id="KW-0479">Metal-binding</keyword>
<dbReference type="GO" id="GO:0016740">
    <property type="term" value="F:transferase activity"/>
    <property type="evidence" value="ECO:0007669"/>
    <property type="project" value="UniProtKB-KW"/>
</dbReference>
<evidence type="ECO:0000256" key="8">
    <source>
        <dbReference type="ARBA" id="ARBA00022842"/>
    </source>
</evidence>
<dbReference type="Pfam" id="PF02424">
    <property type="entry name" value="ApbE"/>
    <property type="match status" value="2"/>
</dbReference>
<evidence type="ECO:0000256" key="10">
    <source>
        <dbReference type="ARBA" id="ARBA00048540"/>
    </source>
</evidence>
<gene>
    <name evidence="11" type="ORF">GCM10025783_05130</name>
</gene>
<evidence type="ECO:0000256" key="3">
    <source>
        <dbReference type="ARBA" id="ARBA00016337"/>
    </source>
</evidence>
<dbReference type="InterPro" id="IPR024932">
    <property type="entry name" value="ApbE"/>
</dbReference>
<comment type="cofactor">
    <cofactor evidence="1">
        <name>Mg(2+)</name>
        <dbReference type="ChEBI" id="CHEBI:18420"/>
    </cofactor>
</comment>
<organism evidence="11 12">
    <name type="scientific">Amnibacterium soli</name>
    <dbReference type="NCBI Taxonomy" id="1282736"/>
    <lineage>
        <taxon>Bacteria</taxon>
        <taxon>Bacillati</taxon>
        <taxon>Actinomycetota</taxon>
        <taxon>Actinomycetes</taxon>
        <taxon>Micrococcales</taxon>
        <taxon>Microbacteriaceae</taxon>
        <taxon>Amnibacterium</taxon>
    </lineage>
</organism>
<keyword evidence="7" id="KW-0274">FAD</keyword>
<evidence type="ECO:0000313" key="11">
    <source>
        <dbReference type="EMBL" id="GAA4737647.1"/>
    </source>
</evidence>
<dbReference type="EC" id="2.7.1.180" evidence="2"/>
<evidence type="ECO:0000313" key="12">
    <source>
        <dbReference type="Proteomes" id="UP001500121"/>
    </source>
</evidence>
<evidence type="ECO:0000256" key="6">
    <source>
        <dbReference type="ARBA" id="ARBA00022723"/>
    </source>
</evidence>
<evidence type="ECO:0000256" key="1">
    <source>
        <dbReference type="ARBA" id="ARBA00001946"/>
    </source>
</evidence>
<evidence type="ECO:0000256" key="7">
    <source>
        <dbReference type="ARBA" id="ARBA00022827"/>
    </source>
</evidence>
<dbReference type="Gene3D" id="3.10.520.10">
    <property type="entry name" value="ApbE-like domains"/>
    <property type="match status" value="2"/>
</dbReference>
<evidence type="ECO:0000256" key="9">
    <source>
        <dbReference type="ARBA" id="ARBA00031306"/>
    </source>
</evidence>
<evidence type="ECO:0000256" key="2">
    <source>
        <dbReference type="ARBA" id="ARBA00011955"/>
    </source>
</evidence>
<keyword evidence="4" id="KW-0285">Flavoprotein</keyword>
<proteinExistence type="predicted"/>
<evidence type="ECO:0000256" key="4">
    <source>
        <dbReference type="ARBA" id="ARBA00022630"/>
    </source>
</evidence>
<evidence type="ECO:0000256" key="5">
    <source>
        <dbReference type="ARBA" id="ARBA00022679"/>
    </source>
</evidence>
<dbReference type="EMBL" id="BAABLP010000001">
    <property type="protein sequence ID" value="GAA4737647.1"/>
    <property type="molecule type" value="Genomic_DNA"/>
</dbReference>
<protein>
    <recommendedName>
        <fullName evidence="3">FAD:protein FMN transferase</fullName>
        <ecNumber evidence="2">2.7.1.180</ecNumber>
    </recommendedName>
    <alternativeName>
        <fullName evidence="9">Flavin transferase</fullName>
    </alternativeName>
</protein>
<dbReference type="PANTHER" id="PTHR30040">
    <property type="entry name" value="THIAMINE BIOSYNTHESIS LIPOPROTEIN APBE"/>
    <property type="match status" value="1"/>
</dbReference>
<comment type="catalytic activity">
    <reaction evidence="10">
        <text>L-threonyl-[protein] + FAD = FMN-L-threonyl-[protein] + AMP + H(+)</text>
        <dbReference type="Rhea" id="RHEA:36847"/>
        <dbReference type="Rhea" id="RHEA-COMP:11060"/>
        <dbReference type="Rhea" id="RHEA-COMP:11061"/>
        <dbReference type="ChEBI" id="CHEBI:15378"/>
        <dbReference type="ChEBI" id="CHEBI:30013"/>
        <dbReference type="ChEBI" id="CHEBI:57692"/>
        <dbReference type="ChEBI" id="CHEBI:74257"/>
        <dbReference type="ChEBI" id="CHEBI:456215"/>
        <dbReference type="EC" id="2.7.1.180"/>
    </reaction>
</comment>
<dbReference type="SUPFAM" id="SSF143631">
    <property type="entry name" value="ApbE-like"/>
    <property type="match status" value="1"/>
</dbReference>
<comment type="caution">
    <text evidence="11">The sequence shown here is derived from an EMBL/GenBank/DDBJ whole genome shotgun (WGS) entry which is preliminary data.</text>
</comment>
<keyword evidence="12" id="KW-1185">Reference proteome</keyword>
<reference evidence="12" key="1">
    <citation type="journal article" date="2019" name="Int. J. Syst. Evol. Microbiol.">
        <title>The Global Catalogue of Microorganisms (GCM) 10K type strain sequencing project: providing services to taxonomists for standard genome sequencing and annotation.</title>
        <authorList>
            <consortium name="The Broad Institute Genomics Platform"/>
            <consortium name="The Broad Institute Genome Sequencing Center for Infectious Disease"/>
            <person name="Wu L."/>
            <person name="Ma J."/>
        </authorList>
    </citation>
    <scope>NUCLEOTIDE SEQUENCE [LARGE SCALE GENOMIC DNA]</scope>
    <source>
        <strain evidence="12">JCM 19015</strain>
    </source>
</reference>
<dbReference type="InterPro" id="IPR003374">
    <property type="entry name" value="ApbE-like_sf"/>
</dbReference>
<accession>A0ABP8YT80</accession>
<sequence length="274" mass="28846">MTSISDTATAPRTVHVQRVMGTVVSFDLRRTGDHAAGIAAAVAWFTEVDERFSTYRPDSEASRFGRGEVRPDAMSADLREVVAACDAIAAVSGGAFDARRAGRFDPAAYVKGWSVERAGRLLRAAGCEDWTVNAGGDVLVASSDRSRSPWRIGVQHPFDRSATALVLEAHDLAVATSGRYERGDHILDPRTERPATAAASTTVCGADLGLADAFATAAFVLGDEGPAWIAGIPGCECWTVLDDGRVLATDGFPRMVAGVPVRTSGTTDPLGPAR</sequence>
<name>A0ABP8YT80_9MICO</name>